<feature type="transmembrane region" description="Helical" evidence="1">
    <location>
        <begin position="6"/>
        <end position="22"/>
    </location>
</feature>
<evidence type="ECO:0000313" key="3">
    <source>
        <dbReference type="Proteomes" id="UP000199095"/>
    </source>
</evidence>
<name>A0A1H9YLJ1_9BACI</name>
<dbReference type="AlphaFoldDB" id="A0A1H9YLJ1"/>
<accession>A0A1H9YLJ1</accession>
<evidence type="ECO:0000313" key="2">
    <source>
        <dbReference type="EMBL" id="SES69818.1"/>
    </source>
</evidence>
<dbReference type="EMBL" id="FOHJ01000001">
    <property type="protein sequence ID" value="SES69818.1"/>
    <property type="molecule type" value="Genomic_DNA"/>
</dbReference>
<reference evidence="3" key="1">
    <citation type="submission" date="2016-10" db="EMBL/GenBank/DDBJ databases">
        <authorList>
            <person name="Varghese N."/>
            <person name="Submissions S."/>
        </authorList>
    </citation>
    <scope>NUCLEOTIDE SEQUENCE [LARGE SCALE GENOMIC DNA]</scope>
    <source>
        <strain evidence="3">CGMCC 1.3566</strain>
    </source>
</reference>
<keyword evidence="3" id="KW-1185">Reference proteome</keyword>
<gene>
    <name evidence="2" type="ORF">SAMN05421676_101211</name>
</gene>
<protein>
    <submittedName>
        <fullName evidence="2">Uncharacterized protein</fullName>
    </submittedName>
</protein>
<organism evidence="2 3">
    <name type="scientific">Salinibacillus kushneri</name>
    <dbReference type="NCBI Taxonomy" id="237682"/>
    <lineage>
        <taxon>Bacteria</taxon>
        <taxon>Bacillati</taxon>
        <taxon>Bacillota</taxon>
        <taxon>Bacilli</taxon>
        <taxon>Bacillales</taxon>
        <taxon>Bacillaceae</taxon>
        <taxon>Salinibacillus</taxon>
    </lineage>
</organism>
<keyword evidence="1" id="KW-0472">Membrane</keyword>
<keyword evidence="1" id="KW-1133">Transmembrane helix</keyword>
<evidence type="ECO:0000256" key="1">
    <source>
        <dbReference type="SAM" id="Phobius"/>
    </source>
</evidence>
<dbReference type="OrthoDB" id="2442156at2"/>
<feature type="transmembrane region" description="Helical" evidence="1">
    <location>
        <begin position="34"/>
        <end position="57"/>
    </location>
</feature>
<dbReference type="RefSeq" id="WP_093131083.1">
    <property type="nucleotide sequence ID" value="NZ_FOHJ01000001.1"/>
</dbReference>
<proteinExistence type="predicted"/>
<dbReference type="Proteomes" id="UP000199095">
    <property type="component" value="Unassembled WGS sequence"/>
</dbReference>
<keyword evidence="1" id="KW-0812">Transmembrane</keyword>
<sequence>MRVVGYFIALIGVMATALLNELKTKKLKYKVWGIALMVPISPAFSFSVGLTYAGIIGKWLGWIDDVLCFRNYLLIRAYYIVGRCFYEGRNHKTLNKST</sequence>